<dbReference type="GeneID" id="68098916"/>
<keyword evidence="8" id="KW-1185">Reference proteome</keyword>
<evidence type="ECO:0000256" key="4">
    <source>
        <dbReference type="ARBA" id="ARBA00022840"/>
    </source>
</evidence>
<evidence type="ECO:0000256" key="3">
    <source>
        <dbReference type="ARBA" id="ARBA00022777"/>
    </source>
</evidence>
<reference evidence="7 8" key="1">
    <citation type="journal article" date="2018" name="BMC Genomics">
        <title>The genome of Naegleria lovaniensis, the basis for a comparative approach to unravel pathogenicity factors of the human pathogenic amoeba N. fowleri.</title>
        <authorList>
            <person name="Liechti N."/>
            <person name="Schurch N."/>
            <person name="Bruggmann R."/>
            <person name="Wittwer M."/>
        </authorList>
    </citation>
    <scope>NUCLEOTIDE SEQUENCE [LARGE SCALE GENOMIC DNA]</scope>
    <source>
        <strain evidence="7 8">ATCC 30569</strain>
    </source>
</reference>
<evidence type="ECO:0000256" key="1">
    <source>
        <dbReference type="ARBA" id="ARBA00022679"/>
    </source>
</evidence>
<accession>A0AA88GMV7</accession>
<evidence type="ECO:0000313" key="8">
    <source>
        <dbReference type="Proteomes" id="UP000816034"/>
    </source>
</evidence>
<feature type="region of interest" description="Disordered" evidence="5">
    <location>
        <begin position="346"/>
        <end position="372"/>
    </location>
</feature>
<evidence type="ECO:0000313" key="7">
    <source>
        <dbReference type="EMBL" id="KAG2381473.1"/>
    </source>
</evidence>
<comment type="caution">
    <text evidence="7">The sequence shown here is derived from an EMBL/GenBank/DDBJ whole genome shotgun (WGS) entry which is preliminary data.</text>
</comment>
<feature type="compositionally biased region" description="Polar residues" evidence="5">
    <location>
        <begin position="354"/>
        <end position="367"/>
    </location>
</feature>
<keyword evidence="3" id="KW-0418">Kinase</keyword>
<dbReference type="InterPro" id="IPR050660">
    <property type="entry name" value="NEK_Ser/Thr_kinase"/>
</dbReference>
<dbReference type="PANTHER" id="PTHR43671:SF103">
    <property type="entry name" value="KINASE, PUTATIVE-RELATED"/>
    <property type="match status" value="1"/>
</dbReference>
<dbReference type="Gene3D" id="1.10.510.10">
    <property type="entry name" value="Transferase(Phosphotransferase) domain 1"/>
    <property type="match status" value="1"/>
</dbReference>
<dbReference type="PROSITE" id="PS50011">
    <property type="entry name" value="PROTEIN_KINASE_DOM"/>
    <property type="match status" value="1"/>
</dbReference>
<proteinExistence type="predicted"/>
<dbReference type="RefSeq" id="XP_044547153.1">
    <property type="nucleotide sequence ID" value="XM_044696325.1"/>
</dbReference>
<sequence>MASSQDMSTFPVDENHTDFFNIWRSRVYTKLSDLVLAYRNSKSDTDFQSIRDYFYEAIEGYFTIIKEKTPQNSTQMLQFFDMLRQPNDTRSILMNEKCSGYYRELVMNPEYGAKLSEQHNEHWTLLAAFNDLSVFPDEFVKCGYLQLMLDCDLVGRFSHQRTVLFQLMQIFQKIGSSPQHAPVVIPHMIQILRSLDTSSHDFKTMLVWVQNMVNVNRDLVNQFPNEFDWLKTCFYSTKIRAVKDLLINIFGDVYESEFVSFFVDYAGTKKKFSYLISKQIEPTVEDIARFILEKCVDDVECVTKYELEFYDEDIEDYVEFEFADPQIFQKQGAVAKFKLKATIDQTKAKPKQPEQANQNNSETSNVPLSDNSSSLIDISEKDLVSEHDLDVNNVNIQMSNMDMSGIVMSELEMSVQEKPHQKPTKPAHQDSGIQLSNISGIEMSGIVMQSEISGIQMSGLGQSMSAFSQFDNSVKQGVGQLDMPSFMSSNEIPNNNHQHNMMDSVMGDNNNSLLSGNFDIADSIKEPVAQKEKSANKIVNETYKLQHRIDSKDSNKKVFTAKDLANKSAPPLVIKYVPIRSTSEFNRCMKEGVQMIRTGRIILQKKIPLANVFDVFEEEDKESNKASIRYMCFAMPYYPKGNLQDFIQNQHSKQLSPTLVLSILQQIASAINFLHSQKTAHKNIKLSNIFIQDLSQNDNGGSIILALTDYGISQDLSNSIVPEFKTLQDFSSDIALDKYQRADIWQAGLVFTQLVCCLSNTTSLNIVRDSIEKSGAAALDSLLSNSNTLSEWSSKLPSLKTLLTKMLNAEPNERPTSQEVSSNLADL</sequence>
<dbReference type="InterPro" id="IPR000719">
    <property type="entry name" value="Prot_kinase_dom"/>
</dbReference>
<dbReference type="Pfam" id="PF00069">
    <property type="entry name" value="Pkinase"/>
    <property type="match status" value="1"/>
</dbReference>
<dbReference type="InterPro" id="IPR011009">
    <property type="entry name" value="Kinase-like_dom_sf"/>
</dbReference>
<dbReference type="CDD" id="cd00180">
    <property type="entry name" value="PKc"/>
    <property type="match status" value="1"/>
</dbReference>
<dbReference type="AlphaFoldDB" id="A0AA88GMV7"/>
<dbReference type="GO" id="GO:0005524">
    <property type="term" value="F:ATP binding"/>
    <property type="evidence" value="ECO:0007669"/>
    <property type="project" value="UniProtKB-KW"/>
</dbReference>
<keyword evidence="4" id="KW-0067">ATP-binding</keyword>
<dbReference type="SMART" id="SM00220">
    <property type="entry name" value="S_TKc"/>
    <property type="match status" value="1"/>
</dbReference>
<keyword evidence="2" id="KW-0547">Nucleotide-binding</keyword>
<dbReference type="EMBL" id="PYSW02000027">
    <property type="protein sequence ID" value="KAG2381473.1"/>
    <property type="molecule type" value="Genomic_DNA"/>
</dbReference>
<dbReference type="Proteomes" id="UP000816034">
    <property type="component" value="Unassembled WGS sequence"/>
</dbReference>
<evidence type="ECO:0000256" key="5">
    <source>
        <dbReference type="SAM" id="MobiDB-lite"/>
    </source>
</evidence>
<keyword evidence="1" id="KW-0808">Transferase</keyword>
<name>A0AA88GMV7_NAELO</name>
<dbReference type="SUPFAM" id="SSF56112">
    <property type="entry name" value="Protein kinase-like (PK-like)"/>
    <property type="match status" value="1"/>
</dbReference>
<protein>
    <recommendedName>
        <fullName evidence="6">Protein kinase domain-containing protein</fullName>
    </recommendedName>
</protein>
<evidence type="ECO:0000256" key="2">
    <source>
        <dbReference type="ARBA" id="ARBA00022741"/>
    </source>
</evidence>
<dbReference type="GO" id="GO:0004674">
    <property type="term" value="F:protein serine/threonine kinase activity"/>
    <property type="evidence" value="ECO:0007669"/>
    <property type="project" value="TreeGrafter"/>
</dbReference>
<dbReference type="PANTHER" id="PTHR43671">
    <property type="entry name" value="SERINE/THREONINE-PROTEIN KINASE NEK"/>
    <property type="match status" value="1"/>
</dbReference>
<evidence type="ECO:0000259" key="6">
    <source>
        <dbReference type="PROSITE" id="PS50011"/>
    </source>
</evidence>
<organism evidence="7 8">
    <name type="scientific">Naegleria lovaniensis</name>
    <name type="common">Amoeba</name>
    <dbReference type="NCBI Taxonomy" id="51637"/>
    <lineage>
        <taxon>Eukaryota</taxon>
        <taxon>Discoba</taxon>
        <taxon>Heterolobosea</taxon>
        <taxon>Tetramitia</taxon>
        <taxon>Eutetramitia</taxon>
        <taxon>Vahlkampfiidae</taxon>
        <taxon>Naegleria</taxon>
    </lineage>
</organism>
<feature type="domain" description="Protein kinase" evidence="6">
    <location>
        <begin position="544"/>
        <end position="827"/>
    </location>
</feature>
<gene>
    <name evidence="7" type="ORF">C9374_006462</name>
</gene>